<reference evidence="1" key="1">
    <citation type="submission" date="2020-08" db="EMBL/GenBank/DDBJ databases">
        <title>Multicomponent nature underlies the extraordinary mechanical properties of spider dragline silk.</title>
        <authorList>
            <person name="Kono N."/>
            <person name="Nakamura H."/>
            <person name="Mori M."/>
            <person name="Yoshida Y."/>
            <person name="Ohtoshi R."/>
            <person name="Malay A.D."/>
            <person name="Moran D.A.P."/>
            <person name="Tomita M."/>
            <person name="Numata K."/>
            <person name="Arakawa K."/>
        </authorList>
    </citation>
    <scope>NUCLEOTIDE SEQUENCE</scope>
</reference>
<proteinExistence type="predicted"/>
<comment type="caution">
    <text evidence="1">The sequence shown here is derived from an EMBL/GenBank/DDBJ whole genome shotgun (WGS) entry which is preliminary data.</text>
</comment>
<evidence type="ECO:0000313" key="1">
    <source>
        <dbReference type="EMBL" id="GFY33320.1"/>
    </source>
</evidence>
<accession>A0A8X6WEE7</accession>
<dbReference type="AlphaFoldDB" id="A0A8X6WEE7"/>
<name>A0A8X6WEE7_TRICX</name>
<keyword evidence="2" id="KW-1185">Reference proteome</keyword>
<organism evidence="1 2">
    <name type="scientific">Trichonephila clavipes</name>
    <name type="common">Golden silk orbweaver</name>
    <name type="synonym">Nephila clavipes</name>
    <dbReference type="NCBI Taxonomy" id="2585209"/>
    <lineage>
        <taxon>Eukaryota</taxon>
        <taxon>Metazoa</taxon>
        <taxon>Ecdysozoa</taxon>
        <taxon>Arthropoda</taxon>
        <taxon>Chelicerata</taxon>
        <taxon>Arachnida</taxon>
        <taxon>Araneae</taxon>
        <taxon>Araneomorphae</taxon>
        <taxon>Entelegynae</taxon>
        <taxon>Araneoidea</taxon>
        <taxon>Nephilidae</taxon>
        <taxon>Trichonephila</taxon>
    </lineage>
</organism>
<sequence length="94" mass="10232">MRGLAARRLFRVPPCRKDTIHLQTSMSSLGFESSPYGTTAVCQRALRPVGVGCRAFDLDNASLRSRLLALVEAGSRVAQTSSKKCVQVQNATKH</sequence>
<protein>
    <submittedName>
        <fullName evidence="1">Uncharacterized protein</fullName>
    </submittedName>
</protein>
<gene>
    <name evidence="1" type="ORF">TNCV_1897721</name>
</gene>
<dbReference type="Proteomes" id="UP000887159">
    <property type="component" value="Unassembled WGS sequence"/>
</dbReference>
<evidence type="ECO:0000313" key="2">
    <source>
        <dbReference type="Proteomes" id="UP000887159"/>
    </source>
</evidence>
<dbReference type="EMBL" id="BMAU01021410">
    <property type="protein sequence ID" value="GFY33320.1"/>
    <property type="molecule type" value="Genomic_DNA"/>
</dbReference>